<dbReference type="AlphaFoldDB" id="A0A2P7AV72"/>
<keyword evidence="1" id="KW-0812">Transmembrane</keyword>
<dbReference type="Proteomes" id="UP000241158">
    <property type="component" value="Unassembled WGS sequence"/>
</dbReference>
<feature type="transmembrane region" description="Helical" evidence="1">
    <location>
        <begin position="256"/>
        <end position="281"/>
    </location>
</feature>
<name>A0A2P7AV72_9HYPH</name>
<accession>A0A2P7AV72</accession>
<feature type="transmembrane region" description="Helical" evidence="1">
    <location>
        <begin position="293"/>
        <end position="311"/>
    </location>
</feature>
<feature type="transmembrane region" description="Helical" evidence="1">
    <location>
        <begin position="317"/>
        <end position="333"/>
    </location>
</feature>
<feature type="transmembrane region" description="Helical" evidence="1">
    <location>
        <begin position="190"/>
        <end position="214"/>
    </location>
</feature>
<organism evidence="2 3">
    <name type="scientific">Phyllobacterium endophyticum</name>
    <dbReference type="NCBI Taxonomy" id="1149773"/>
    <lineage>
        <taxon>Bacteria</taxon>
        <taxon>Pseudomonadati</taxon>
        <taxon>Pseudomonadota</taxon>
        <taxon>Alphaproteobacteria</taxon>
        <taxon>Hyphomicrobiales</taxon>
        <taxon>Phyllobacteriaceae</taxon>
        <taxon>Phyllobacterium</taxon>
    </lineage>
</organism>
<dbReference type="RefSeq" id="WP_106716542.1">
    <property type="nucleotide sequence ID" value="NZ_JACHXT010000001.1"/>
</dbReference>
<feature type="transmembrane region" description="Helical" evidence="1">
    <location>
        <begin position="79"/>
        <end position="99"/>
    </location>
</feature>
<feature type="transmembrane region" description="Helical" evidence="1">
    <location>
        <begin position="154"/>
        <end position="178"/>
    </location>
</feature>
<protein>
    <recommendedName>
        <fullName evidence="4">Glycosyltransferase RgtA/B/C/D-like domain-containing protein</fullName>
    </recommendedName>
</protein>
<sequence>MNFFNIDDATQTNDQFTSPNLNNALAAVSFFCLAITYHMLPQLIVFGHDEVIYYDNVKFKLVEEGRWINFLLHDALRQLPPPLTSIVFVSLIWTAAYWLSRRSCPPAISCAIAVLIVSNPTVVEGSLWPTVHLLEPIALLVLLKIYDQFKSVVLIYLLAGLIFFGLPQHFYFLTPLIFFGSDRPLSIRGLAYHCLLFAGGSVLGLMVSLLWVYILAGQIGLTVADWRMAHPISEFADLLRNIKYALISLYDNTRNILNIMSGGHTVALLAALVVLCAFLATDILSRGVREDRFLLVLSAISFFVFSVPLAPVIQTRSLVALSTSIILLLFVYTGKSKHILSATCVLVTAASWNQATYAYNYFIDHHERVDFAALKLKSLLDESSPNFDSVAVFGKLNPSSAEAGSVNSPVYLHPIVLSTGVRRFVDCRVPSVECSRISSTLAMEGISPRGSYQWIGTTGKVGVIRLNEVSDN</sequence>
<evidence type="ECO:0000256" key="1">
    <source>
        <dbReference type="SAM" id="Phobius"/>
    </source>
</evidence>
<evidence type="ECO:0000313" key="3">
    <source>
        <dbReference type="Proteomes" id="UP000241158"/>
    </source>
</evidence>
<dbReference type="EMBL" id="PGGN01000002">
    <property type="protein sequence ID" value="PSH58091.1"/>
    <property type="molecule type" value="Genomic_DNA"/>
</dbReference>
<evidence type="ECO:0008006" key="4">
    <source>
        <dbReference type="Google" id="ProtNLM"/>
    </source>
</evidence>
<dbReference type="OrthoDB" id="5699455at2"/>
<keyword evidence="1" id="KW-1133">Transmembrane helix</keyword>
<comment type="caution">
    <text evidence="2">The sequence shown here is derived from an EMBL/GenBank/DDBJ whole genome shotgun (WGS) entry which is preliminary data.</text>
</comment>
<feature type="transmembrane region" description="Helical" evidence="1">
    <location>
        <begin position="111"/>
        <end position="134"/>
    </location>
</feature>
<keyword evidence="1" id="KW-0472">Membrane</keyword>
<proteinExistence type="predicted"/>
<evidence type="ECO:0000313" key="2">
    <source>
        <dbReference type="EMBL" id="PSH58091.1"/>
    </source>
</evidence>
<gene>
    <name evidence="2" type="ORF">CU100_10600</name>
</gene>
<feature type="transmembrane region" description="Helical" evidence="1">
    <location>
        <begin position="21"/>
        <end position="40"/>
    </location>
</feature>
<keyword evidence="3" id="KW-1185">Reference proteome</keyword>
<reference evidence="3" key="1">
    <citation type="submission" date="2017-11" db="EMBL/GenBank/DDBJ databases">
        <authorList>
            <person name="Kuznetsova I."/>
            <person name="Sazanova A."/>
            <person name="Chirak E."/>
            <person name="Safronova V."/>
            <person name="Willems A."/>
        </authorList>
    </citation>
    <scope>NUCLEOTIDE SEQUENCE [LARGE SCALE GENOMIC DNA]</scope>
    <source>
        <strain evidence="3">PEPV15</strain>
    </source>
</reference>